<dbReference type="GO" id="GO:0042802">
    <property type="term" value="F:identical protein binding"/>
    <property type="evidence" value="ECO:0007669"/>
    <property type="project" value="UniProtKB-ARBA"/>
</dbReference>
<feature type="binding site" evidence="6 7">
    <location>
        <position position="122"/>
    </location>
    <ligand>
        <name>S-adenosyl-L-methionine</name>
        <dbReference type="ChEBI" id="CHEBI:59789"/>
    </ligand>
</feature>
<dbReference type="InterPro" id="IPR029026">
    <property type="entry name" value="tRNA_m1G_MTases_N"/>
</dbReference>
<accession>A0A1H6Q664</accession>
<dbReference type="InterPro" id="IPR029028">
    <property type="entry name" value="Alpha/beta_knot_MTases"/>
</dbReference>
<dbReference type="OrthoDB" id="9789043at2"/>
<dbReference type="EMBL" id="FNYK01000002">
    <property type="protein sequence ID" value="SEI39311.1"/>
    <property type="molecule type" value="Genomic_DNA"/>
</dbReference>
<dbReference type="STRING" id="322505.SAMN04487836_1148"/>
<dbReference type="GO" id="GO:0003723">
    <property type="term" value="F:RNA binding"/>
    <property type="evidence" value="ECO:0007669"/>
    <property type="project" value="InterPro"/>
</dbReference>
<feature type="domain" description="tRNA/rRNA methyltransferase SpoU type" evidence="8">
    <location>
        <begin position="3"/>
        <end position="142"/>
    </location>
</feature>
<evidence type="ECO:0000256" key="4">
    <source>
        <dbReference type="ARBA" id="ARBA00022691"/>
    </source>
</evidence>
<keyword evidence="4 6" id="KW-0949">S-adenosyl-L-methionine</keyword>
<comment type="catalytic activity">
    <reaction evidence="6">
        <text>5-carboxymethylaminomethyluridine(34) in tRNA(Leu) + S-adenosyl-L-methionine = 5-carboxymethylaminomethyl-2'-O-methyluridine(34) in tRNA(Leu) + S-adenosyl-L-homocysteine + H(+)</text>
        <dbReference type="Rhea" id="RHEA:43088"/>
        <dbReference type="Rhea" id="RHEA-COMP:10333"/>
        <dbReference type="Rhea" id="RHEA-COMP:10334"/>
        <dbReference type="ChEBI" id="CHEBI:15378"/>
        <dbReference type="ChEBI" id="CHEBI:57856"/>
        <dbReference type="ChEBI" id="CHEBI:59789"/>
        <dbReference type="ChEBI" id="CHEBI:74508"/>
        <dbReference type="ChEBI" id="CHEBI:74511"/>
        <dbReference type="EC" id="2.1.1.207"/>
    </reaction>
</comment>
<dbReference type="RefSeq" id="WP_074731117.1">
    <property type="nucleotide sequence ID" value="NZ_FNYK01000002.1"/>
</dbReference>
<dbReference type="InterPro" id="IPR016914">
    <property type="entry name" value="TrmL"/>
</dbReference>
<evidence type="ECO:0000256" key="3">
    <source>
        <dbReference type="ARBA" id="ARBA00022679"/>
    </source>
</evidence>
<dbReference type="Proteomes" id="UP000183028">
    <property type="component" value="Unassembled WGS sequence"/>
</dbReference>
<comment type="caution">
    <text evidence="6">Lacks conserved residue(s) required for the propagation of feature annotation.</text>
</comment>
<evidence type="ECO:0000259" key="8">
    <source>
        <dbReference type="Pfam" id="PF00588"/>
    </source>
</evidence>
<dbReference type="FunFam" id="3.40.1280.10:FF:000002">
    <property type="entry name" value="Peptidylprolyl isomerase"/>
    <property type="match status" value="1"/>
</dbReference>
<evidence type="ECO:0000256" key="5">
    <source>
        <dbReference type="ARBA" id="ARBA00022694"/>
    </source>
</evidence>
<evidence type="ECO:0000256" key="2">
    <source>
        <dbReference type="ARBA" id="ARBA00022603"/>
    </source>
</evidence>
<name>A0A1H6Q664_9FIRM</name>
<evidence type="ECO:0000256" key="6">
    <source>
        <dbReference type="HAMAP-Rule" id="MF_01885"/>
    </source>
</evidence>
<dbReference type="PIRSF" id="PIRSF029256">
    <property type="entry name" value="SpoU_TrmH_prd"/>
    <property type="match status" value="1"/>
</dbReference>
<dbReference type="PANTHER" id="PTHR42971">
    <property type="entry name" value="TRNA (CYTIDINE(34)-2'-O)-METHYLTRANSFERASE"/>
    <property type="match status" value="1"/>
</dbReference>
<feature type="binding site" evidence="6 7">
    <location>
        <position position="130"/>
    </location>
    <ligand>
        <name>S-adenosyl-L-methionine</name>
        <dbReference type="ChEBI" id="CHEBI:59789"/>
    </ligand>
</feature>
<comment type="similarity">
    <text evidence="6">Belongs to the class IV-like SAM-binding methyltransferase superfamily. RNA methyltransferase TrmH family. TrmL subfamily.</text>
</comment>
<evidence type="ECO:0000256" key="7">
    <source>
        <dbReference type="PIRSR" id="PIRSR029256-1"/>
    </source>
</evidence>
<dbReference type="CDD" id="cd18094">
    <property type="entry name" value="SpoU-like_TrmL"/>
    <property type="match status" value="1"/>
</dbReference>
<evidence type="ECO:0000313" key="10">
    <source>
        <dbReference type="Proteomes" id="UP000183028"/>
    </source>
</evidence>
<dbReference type="PANTHER" id="PTHR42971:SF1">
    <property type="entry name" value="TRNA (CYTIDINE(34)-2'-O)-METHYLTRANSFERASE"/>
    <property type="match status" value="1"/>
</dbReference>
<comment type="subcellular location">
    <subcellularLocation>
        <location evidence="6">Cytoplasm</location>
    </subcellularLocation>
</comment>
<organism evidence="9 10">
    <name type="scientific">Sharpea azabuensis</name>
    <dbReference type="NCBI Taxonomy" id="322505"/>
    <lineage>
        <taxon>Bacteria</taxon>
        <taxon>Bacillati</taxon>
        <taxon>Bacillota</taxon>
        <taxon>Erysipelotrichia</taxon>
        <taxon>Erysipelotrichales</taxon>
        <taxon>Coprobacillaceae</taxon>
        <taxon>Sharpea</taxon>
    </lineage>
</organism>
<dbReference type="Pfam" id="PF00588">
    <property type="entry name" value="SpoU_methylase"/>
    <property type="match status" value="1"/>
</dbReference>
<dbReference type="InterPro" id="IPR001537">
    <property type="entry name" value="SpoU_MeTrfase"/>
</dbReference>
<keyword evidence="10" id="KW-1185">Reference proteome</keyword>
<evidence type="ECO:0000256" key="1">
    <source>
        <dbReference type="ARBA" id="ARBA00022490"/>
    </source>
</evidence>
<dbReference type="GO" id="GO:0002130">
    <property type="term" value="P:wobble position ribose methylation"/>
    <property type="evidence" value="ECO:0007669"/>
    <property type="project" value="TreeGrafter"/>
</dbReference>
<dbReference type="eggNOG" id="COG0219">
    <property type="taxonomic scope" value="Bacteria"/>
</dbReference>
<evidence type="ECO:0000313" key="9">
    <source>
        <dbReference type="EMBL" id="SEI39311.1"/>
    </source>
</evidence>
<feature type="binding site" evidence="6 7">
    <location>
        <position position="101"/>
    </location>
    <ligand>
        <name>S-adenosyl-L-methionine</name>
        <dbReference type="ChEBI" id="CHEBI:59789"/>
    </ligand>
</feature>
<reference evidence="10" key="1">
    <citation type="submission" date="2016-10" db="EMBL/GenBank/DDBJ databases">
        <authorList>
            <person name="Varghese N."/>
            <person name="Submissions S."/>
        </authorList>
    </citation>
    <scope>NUCLEOTIDE SEQUENCE [LARGE SCALE GENOMIC DNA]</scope>
    <source>
        <strain evidence="10">DSM 20406</strain>
    </source>
</reference>
<sequence length="174" mass="20447">MNHIVLIHPAIPQNTGNIMRTCVATNTHLHIIKPMGFSLDDKHMKRAGLDYIKDLKLTIYEDWEDFESKNPGHYHFYTRYSNQTYSEANYTEEGDHYLLFGHEHDGIPHDILRAHLEECVRIPMYADSRSLNLSNTVAIGIYECLRQQDFPDLVRHEVQKGEHFLTEESETKRY</sequence>
<dbReference type="Gene3D" id="3.40.1280.10">
    <property type="match status" value="1"/>
</dbReference>
<keyword evidence="1 6" id="KW-0963">Cytoplasm</keyword>
<dbReference type="AlphaFoldDB" id="A0A1H6Q664"/>
<protein>
    <recommendedName>
        <fullName evidence="6">Putative tRNA (cytidine(34)-2'-O)-methyltransferase</fullName>
        <ecNumber evidence="6">2.1.1.207</ecNumber>
    </recommendedName>
    <alternativeName>
        <fullName evidence="6">tRNA (cytidine/uridine-2'-O-)-methyltransferase</fullName>
    </alternativeName>
</protein>
<gene>
    <name evidence="9" type="ORF">SAMN04487834_100246</name>
</gene>
<dbReference type="HAMAP" id="MF_01885">
    <property type="entry name" value="tRNA_methyltr_TrmL"/>
    <property type="match status" value="1"/>
</dbReference>
<dbReference type="GO" id="GO:0141102">
    <property type="term" value="F:tRNA (5-carboxymethylaminomethyluridine(34)-2'-O)-methyltransferase activity"/>
    <property type="evidence" value="ECO:0007669"/>
    <property type="project" value="RHEA"/>
</dbReference>
<keyword evidence="2 6" id="KW-0489">Methyltransferase</keyword>
<dbReference type="GO" id="GO:0141098">
    <property type="term" value="F:tRNA (cytidine(34)-2'-O)-methyltransferase activity"/>
    <property type="evidence" value="ECO:0007669"/>
    <property type="project" value="RHEA"/>
</dbReference>
<dbReference type="EC" id="2.1.1.207" evidence="6"/>
<comment type="function">
    <text evidence="6">Could methylate the ribose at the nucleotide 34 wobble position in tRNA.</text>
</comment>
<keyword evidence="3 6" id="KW-0808">Transferase</keyword>
<proteinExistence type="inferred from homology"/>
<dbReference type="SUPFAM" id="SSF75217">
    <property type="entry name" value="alpha/beta knot"/>
    <property type="match status" value="1"/>
</dbReference>
<comment type="catalytic activity">
    <reaction evidence="6">
        <text>cytidine(34) in tRNA + S-adenosyl-L-methionine = 2'-O-methylcytidine(34) in tRNA + S-adenosyl-L-homocysteine + H(+)</text>
        <dbReference type="Rhea" id="RHEA:43084"/>
        <dbReference type="Rhea" id="RHEA-COMP:10331"/>
        <dbReference type="Rhea" id="RHEA-COMP:10332"/>
        <dbReference type="ChEBI" id="CHEBI:15378"/>
        <dbReference type="ChEBI" id="CHEBI:57856"/>
        <dbReference type="ChEBI" id="CHEBI:59789"/>
        <dbReference type="ChEBI" id="CHEBI:74495"/>
        <dbReference type="ChEBI" id="CHEBI:82748"/>
        <dbReference type="EC" id="2.1.1.207"/>
    </reaction>
</comment>
<keyword evidence="5 6" id="KW-0819">tRNA processing</keyword>
<dbReference type="GO" id="GO:0005737">
    <property type="term" value="C:cytoplasm"/>
    <property type="evidence" value="ECO:0007669"/>
    <property type="project" value="UniProtKB-SubCell"/>
</dbReference>